<evidence type="ECO:0000313" key="5">
    <source>
        <dbReference type="Proteomes" id="UP001207930"/>
    </source>
</evidence>
<dbReference type="InterPro" id="IPR001695">
    <property type="entry name" value="Lysyl_oxidase"/>
</dbReference>
<feature type="chain" id="PRO_5046192260" evidence="1">
    <location>
        <begin position="20"/>
        <end position="506"/>
    </location>
</feature>
<dbReference type="RefSeq" id="WP_264500271.1">
    <property type="nucleotide sequence ID" value="NZ_JAPDDS010000003.1"/>
</dbReference>
<dbReference type="InterPro" id="IPR059177">
    <property type="entry name" value="GH29D-like_dom"/>
</dbReference>
<protein>
    <submittedName>
        <fullName evidence="4">Lysyl oxidase family protein</fullName>
    </submittedName>
</protein>
<dbReference type="PRINTS" id="PR00074">
    <property type="entry name" value="LYSYLOXIDASE"/>
</dbReference>
<dbReference type="Pfam" id="PF13290">
    <property type="entry name" value="CHB_HEX_C_1"/>
    <property type="match status" value="1"/>
</dbReference>
<comment type="caution">
    <text evidence="4">The sequence shown here is derived from an EMBL/GenBank/DDBJ whole genome shotgun (WGS) entry which is preliminary data.</text>
</comment>
<dbReference type="PANTHER" id="PTHR45817:SF4">
    <property type="entry name" value="LYSYL OXIDASE-LIKE-RELATED"/>
    <property type="match status" value="1"/>
</dbReference>
<sequence length="506" mass="54134">MKPVLPLLVGLLCSLPVLAHEEVTPFPKVVQGGVPMAGLTTTDPHGLTVYRLVVPEGTTRLTVTTNGGTGNLQLFVRRAVHPGYNGAGAPYSSRFPGTRQRLVVEAPEPGIWYIGTQGANGGYNGVRILAALKQEKGAAPAVTMNPPPGIYTGSATFTLKAKGSTVRYTTDGSEPDATSPVVPASLTLTADTTVKARAFTSKGAVGPVTEGFYQVHPAGDVRDLDSLGTVHHLASAKGGRHIFRISVPANQKLVVVAEGGKGKSTVSVGHGTIPPVGKPAKGDTSFVRSNNRVVIPETTAGDYYIAVDAASIYSGRTVMAYVAGDGADLMPWGIVLQPYVSTETFDPVSCEVQEGMIDAGERRLLRYTTEIRNVGGQDMVMPDPEGNPFFEFQECHNHYHFKGFASSRLLDMEGNELRVGRKVSFCLLDTNRWDRGANVRKKFTCSSQGIQAGWGDVYDSGLPGQWIEIDTLPAGTYQLEVTVNPDHILPETNYDNNRVVIPVTIN</sequence>
<dbReference type="InterPro" id="IPR050912">
    <property type="entry name" value="LOX-like_protein"/>
</dbReference>
<organism evidence="4 5">
    <name type="scientific">Luteolibacter flavescens</name>
    <dbReference type="NCBI Taxonomy" id="1859460"/>
    <lineage>
        <taxon>Bacteria</taxon>
        <taxon>Pseudomonadati</taxon>
        <taxon>Verrucomicrobiota</taxon>
        <taxon>Verrucomicrobiia</taxon>
        <taxon>Verrucomicrobiales</taxon>
        <taxon>Verrucomicrobiaceae</taxon>
        <taxon>Luteolibacter</taxon>
    </lineage>
</organism>
<keyword evidence="1" id="KW-0732">Signal</keyword>
<feature type="domain" description="GH29D-like beta-sandwich" evidence="3">
    <location>
        <begin position="146"/>
        <end position="208"/>
    </location>
</feature>
<dbReference type="InterPro" id="IPR007280">
    <property type="entry name" value="Peptidase_C_arc/bac"/>
</dbReference>
<dbReference type="Pfam" id="PF01186">
    <property type="entry name" value="Lysyl_oxidase"/>
    <property type="match status" value="1"/>
</dbReference>
<dbReference type="Pfam" id="PF04151">
    <property type="entry name" value="PPC"/>
    <property type="match status" value="1"/>
</dbReference>
<keyword evidence="5" id="KW-1185">Reference proteome</keyword>
<feature type="domain" description="Peptidase C-terminal archaeal/bacterial" evidence="2">
    <location>
        <begin position="49"/>
        <end position="115"/>
    </location>
</feature>
<evidence type="ECO:0000259" key="2">
    <source>
        <dbReference type="Pfam" id="PF04151"/>
    </source>
</evidence>
<dbReference type="Gene3D" id="2.60.120.380">
    <property type="match status" value="2"/>
</dbReference>
<feature type="signal peptide" evidence="1">
    <location>
        <begin position="1"/>
        <end position="19"/>
    </location>
</feature>
<proteinExistence type="predicted"/>
<accession>A0ABT3FL70</accession>
<evidence type="ECO:0000256" key="1">
    <source>
        <dbReference type="SAM" id="SignalP"/>
    </source>
</evidence>
<evidence type="ECO:0000259" key="3">
    <source>
        <dbReference type="Pfam" id="PF13290"/>
    </source>
</evidence>
<gene>
    <name evidence="4" type="ORF">OKA04_06180</name>
</gene>
<dbReference type="EMBL" id="JAPDDS010000003">
    <property type="protein sequence ID" value="MCW1884311.1"/>
    <property type="molecule type" value="Genomic_DNA"/>
</dbReference>
<dbReference type="Proteomes" id="UP001207930">
    <property type="component" value="Unassembled WGS sequence"/>
</dbReference>
<reference evidence="4 5" key="1">
    <citation type="submission" date="2022-10" db="EMBL/GenBank/DDBJ databases">
        <title>Luteolibacter flavescens strain MCCC 1K03193, whole genome shotgun sequencing project.</title>
        <authorList>
            <person name="Zhao G."/>
            <person name="Shen L."/>
        </authorList>
    </citation>
    <scope>NUCLEOTIDE SEQUENCE [LARGE SCALE GENOMIC DNA]</scope>
    <source>
        <strain evidence="4 5">MCCC 1K03193</strain>
    </source>
</reference>
<dbReference type="PANTHER" id="PTHR45817">
    <property type="entry name" value="LYSYL OXIDASE-LIKE-RELATED"/>
    <property type="match status" value="1"/>
</dbReference>
<evidence type="ECO:0000313" key="4">
    <source>
        <dbReference type="EMBL" id="MCW1884311.1"/>
    </source>
</evidence>
<name>A0ABT3FL70_9BACT</name>